<evidence type="ECO:0000313" key="8">
    <source>
        <dbReference type="EMBL" id="SKA56834.1"/>
    </source>
</evidence>
<sequence length="606" mass="66484">MKGWYSLSNLSNGNLKIDINGIIGCNDISVEQFKNELLQYEGSNLDIYFNCEGGSVFEGLAFYNAIKLHKGVVTGVVCSLAASIASYVLMACDVIKITENGKIMIHEPTMPAGSSISEIESDLELLRKALNTIAKSYSDKTKHPIEYYLGIMNKGDKWFDANEAFELGLVDEIIKDDELKSNYSLTNSLKNDREQEIKDLFKFASGSYPLTPNSPLFKLMTQCLNDKNCSVEDARELCLSSLGQASFNGSFNYNQYDKNTLTNTIIRGGSMNNIGALVNALGARVGSVNLTNGNPFKNKSLLDIASICVGRDAHLLGKKELVARAMNTSDFPQVIGDTIQLVINEEIKLREPLFKRIANVVNLPDFKPTDLVTVNDMPDLLSLSEDGEYKQAVISSTGEKIQLASFGREIRITRQAIINDNIDLIGKVPRKMIQAAFRLADKLMFNAMLSGSLSDGEIFNETNSKSDLAIGDYQSLVLDCYKFIAKQKTKEGSPLSLTADVLLANIDHGSMLEAVINTASKPDSFNAAYKKFNTVISTEYLADLNGAIGLSARDFESITMGFLDGDSNPMLEVGDGWSSDGATFRITYDLSAKVVDRRGLSKATFK</sequence>
<dbReference type="EMBL" id="FUWP01000036">
    <property type="protein sequence ID" value="SKA56769.1"/>
    <property type="molecule type" value="Genomic_DNA"/>
</dbReference>
<dbReference type="GO" id="GO:0004252">
    <property type="term" value="F:serine-type endopeptidase activity"/>
    <property type="evidence" value="ECO:0007669"/>
    <property type="project" value="InterPro"/>
</dbReference>
<dbReference type="GO" id="GO:0051117">
    <property type="term" value="F:ATPase binding"/>
    <property type="evidence" value="ECO:0007669"/>
    <property type="project" value="TreeGrafter"/>
</dbReference>
<keyword evidence="2" id="KW-0963">Cytoplasm</keyword>
<organism evidence="7 9">
    <name type="scientific">Photobacterium toruni</name>
    <dbReference type="NCBI Taxonomy" id="1935446"/>
    <lineage>
        <taxon>Bacteria</taxon>
        <taxon>Pseudomonadati</taxon>
        <taxon>Pseudomonadota</taxon>
        <taxon>Gammaproteobacteria</taxon>
        <taxon>Vibrionales</taxon>
        <taxon>Vibrionaceae</taxon>
        <taxon>Photobacterium</taxon>
    </lineage>
</organism>
<dbReference type="OrthoDB" id="9806592at2"/>
<dbReference type="Pfam" id="PF25209">
    <property type="entry name" value="Phage_capsid_4"/>
    <property type="match status" value="1"/>
</dbReference>
<dbReference type="PANTHER" id="PTHR10381">
    <property type="entry name" value="ATP-DEPENDENT CLP PROTEASE PROTEOLYTIC SUBUNIT"/>
    <property type="match status" value="1"/>
</dbReference>
<dbReference type="InterPro" id="IPR001907">
    <property type="entry name" value="ClpP"/>
</dbReference>
<reference evidence="7 9" key="1">
    <citation type="submission" date="2017-02" db="EMBL/GenBank/DDBJ databases">
        <authorList>
            <person name="Peterson S.W."/>
        </authorList>
    </citation>
    <scope>NUCLEOTIDE SEQUENCE [LARGE SCALE GENOMIC DNA]</scope>
    <source>
        <strain evidence="7 9">CECT 9189</strain>
    </source>
</reference>
<dbReference type="AlphaFoldDB" id="A0A1T4UVL4"/>
<keyword evidence="3 7" id="KW-0645">Protease</keyword>
<dbReference type="GO" id="GO:0009368">
    <property type="term" value="C:endopeptidase Clp complex"/>
    <property type="evidence" value="ECO:0007669"/>
    <property type="project" value="TreeGrafter"/>
</dbReference>
<name>A0A1T4UVL4_9GAMM</name>
<evidence type="ECO:0000256" key="4">
    <source>
        <dbReference type="ARBA" id="ARBA00022801"/>
    </source>
</evidence>
<dbReference type="PRINTS" id="PR00127">
    <property type="entry name" value="CLPPROTEASEP"/>
</dbReference>
<dbReference type="GO" id="GO:0006515">
    <property type="term" value="P:protein quality control for misfolded or incompletely synthesized proteins"/>
    <property type="evidence" value="ECO:0007669"/>
    <property type="project" value="TreeGrafter"/>
</dbReference>
<dbReference type="RefSeq" id="WP_080176453.1">
    <property type="nucleotide sequence ID" value="NZ_AP024859.1"/>
</dbReference>
<dbReference type="SUPFAM" id="SSF52096">
    <property type="entry name" value="ClpP/crotonase"/>
    <property type="match status" value="1"/>
</dbReference>
<dbReference type="NCBIfam" id="NF045542">
    <property type="entry name" value="Clp_rel_HeadMat"/>
    <property type="match status" value="1"/>
</dbReference>
<evidence type="ECO:0000256" key="1">
    <source>
        <dbReference type="ARBA" id="ARBA00007039"/>
    </source>
</evidence>
<evidence type="ECO:0000256" key="5">
    <source>
        <dbReference type="ARBA" id="ARBA00022825"/>
    </source>
</evidence>
<dbReference type="EMBL" id="FUWP01000036">
    <property type="protein sequence ID" value="SKA56834.1"/>
    <property type="molecule type" value="Genomic_DNA"/>
</dbReference>
<dbReference type="InterPro" id="IPR029045">
    <property type="entry name" value="ClpP/crotonase-like_dom_sf"/>
</dbReference>
<dbReference type="Pfam" id="PF00574">
    <property type="entry name" value="CLP_protease"/>
    <property type="match status" value="1"/>
</dbReference>
<evidence type="ECO:0000256" key="3">
    <source>
        <dbReference type="ARBA" id="ARBA00022670"/>
    </source>
</evidence>
<keyword evidence="5" id="KW-0720">Serine protease</keyword>
<evidence type="ECO:0000256" key="2">
    <source>
        <dbReference type="ARBA" id="ARBA00022490"/>
    </source>
</evidence>
<dbReference type="InterPro" id="IPR023562">
    <property type="entry name" value="ClpP/TepA"/>
</dbReference>
<dbReference type="Proteomes" id="UP000191116">
    <property type="component" value="Unassembled WGS sequence"/>
</dbReference>
<dbReference type="PANTHER" id="PTHR10381:SF70">
    <property type="entry name" value="ATP-DEPENDENT CLP PROTEASE PROTEOLYTIC SUBUNIT"/>
    <property type="match status" value="1"/>
</dbReference>
<evidence type="ECO:0000256" key="6">
    <source>
        <dbReference type="RuleBase" id="RU003567"/>
    </source>
</evidence>
<proteinExistence type="inferred from homology"/>
<accession>A0A1T4UVL4</accession>
<evidence type="ECO:0000313" key="7">
    <source>
        <dbReference type="EMBL" id="SKA56769.1"/>
    </source>
</evidence>
<evidence type="ECO:0000313" key="9">
    <source>
        <dbReference type="Proteomes" id="UP000191116"/>
    </source>
</evidence>
<keyword evidence="4 7" id="KW-0378">Hydrolase</keyword>
<dbReference type="CDD" id="cd07016">
    <property type="entry name" value="S14_ClpP_1"/>
    <property type="match status" value="1"/>
</dbReference>
<dbReference type="GO" id="GO:0004176">
    <property type="term" value="F:ATP-dependent peptidase activity"/>
    <property type="evidence" value="ECO:0007669"/>
    <property type="project" value="InterPro"/>
</dbReference>
<protein>
    <recommendedName>
        <fullName evidence="6">ATP-dependent Clp protease proteolytic subunit</fullName>
    </recommendedName>
</protein>
<dbReference type="Gene3D" id="3.90.226.10">
    <property type="entry name" value="2-enoyl-CoA Hydratase, Chain A, domain 1"/>
    <property type="match status" value="1"/>
</dbReference>
<comment type="similarity">
    <text evidence="1 6">Belongs to the peptidase S14 family.</text>
</comment>
<gene>
    <name evidence="7" type="primary">clpP1_1</name>
    <name evidence="8" type="synonym">clpP1_2</name>
    <name evidence="7" type="ORF">CZ814_03782</name>
    <name evidence="8" type="ORF">CZ814_03797</name>
</gene>